<dbReference type="InterPro" id="IPR006047">
    <property type="entry name" value="GH13_cat_dom"/>
</dbReference>
<dbReference type="SUPFAM" id="SSF81296">
    <property type="entry name" value="E set domains"/>
    <property type="match status" value="1"/>
</dbReference>
<dbReference type="Gene3D" id="2.60.40.1180">
    <property type="entry name" value="Golgi alpha-mannosidase II"/>
    <property type="match status" value="1"/>
</dbReference>
<dbReference type="NCBIfam" id="TIGR02100">
    <property type="entry name" value="glgX_debranch"/>
    <property type="match status" value="1"/>
</dbReference>
<evidence type="ECO:0000313" key="7">
    <source>
        <dbReference type="Proteomes" id="UP000224915"/>
    </source>
</evidence>
<dbReference type="CDD" id="cd11326">
    <property type="entry name" value="AmyAc_Glg_debranch"/>
    <property type="match status" value="1"/>
</dbReference>
<evidence type="ECO:0000256" key="2">
    <source>
        <dbReference type="ARBA" id="ARBA00022801"/>
    </source>
</evidence>
<dbReference type="InterPro" id="IPR017853">
    <property type="entry name" value="GH"/>
</dbReference>
<dbReference type="CDD" id="cd02856">
    <property type="entry name" value="E_set_GDE_Isoamylase_N"/>
    <property type="match status" value="1"/>
</dbReference>
<proteinExistence type="inferred from homology"/>
<feature type="compositionally biased region" description="Low complexity" evidence="4">
    <location>
        <begin position="516"/>
        <end position="531"/>
    </location>
</feature>
<keyword evidence="2" id="KW-0378">Hydrolase</keyword>
<protein>
    <submittedName>
        <fullName evidence="6">Glycogen operon protein</fullName>
    </submittedName>
</protein>
<dbReference type="InterPro" id="IPR014756">
    <property type="entry name" value="Ig_E-set"/>
</dbReference>
<dbReference type="SUPFAM" id="SSF51445">
    <property type="entry name" value="(Trans)glycosidases"/>
    <property type="match status" value="1"/>
</dbReference>
<dbReference type="SUPFAM" id="SSF51011">
    <property type="entry name" value="Glycosyl hydrolase domain"/>
    <property type="match status" value="1"/>
</dbReference>
<comment type="caution">
    <text evidence="6">The sequence shown here is derived from an EMBL/GenBank/DDBJ whole genome shotgun (WGS) entry which is preliminary data.</text>
</comment>
<keyword evidence="3" id="KW-0326">Glycosidase</keyword>
<gene>
    <name evidence="6" type="ORF">ATL40_1864</name>
</gene>
<evidence type="ECO:0000256" key="4">
    <source>
        <dbReference type="SAM" id="MobiDB-lite"/>
    </source>
</evidence>
<dbReference type="Gene3D" id="3.20.20.80">
    <property type="entry name" value="Glycosidases"/>
    <property type="match status" value="1"/>
</dbReference>
<sequence>MTMTADPTHATPMNAPAPVSDLPALSLARLGAHLRGDGVDVVVVAAQADAVDLVLLEGTRDALTERRIGLMRARHGLWHAHVPGVVAGQRYGLRVHGAWNPAAGLMHNPHKLLLDPYARGVVGELDMVPEVFGHEVADVKRTDRDLGLPDSRDSAPFVPHGEIVPDPLDAEVEARLARRPRTPWSQTVIYEAHVRGLTLLREDIPEDLRGTYAGIAHPVMIDHLKRLGITALELLPIHASATEHAIAAAGRTNYWGYCTLGYLAPEPRYATAAARAAGGCAVEREVIDMVDALHAAGIEVILDVVYNHTCEGGMDGPLLSWRGLDNTGYYLHDGGSPARYADVTGTGNSLDFRRQRVVQLTLDSLRHWAGVIGVDGFRFDLAVTLGRKAGEFEPDHPFLVAMASDPVLADVKTIAEPWDVGPSGWRTGQFAPPMHEWNDRFRDAVRRFWLADASALSRGGGVPHDLRDLGTRISGSADMFHHFDRGPEASVNYVTAHDGFTLADLVSYDHKHNGANGENNRDGSNNNLSWNHGSEGPVDANSPAADILPVRRRSIRNVLGTLLVSSGTPMITAGDEFGRTQQGNNNAYCQDSPISWVNWRRSSSQLALERTVRYLLELRAANPALRPVRFAYGRPRSNEPLTDLSWFAEDGTEMSGSAWHNPHRRVLQMRRASGAAAHPRSMDADGLEQARDALVMINGALNEVDTVIAPSRGGGWELVWDSVWESPEELRDAAIATAVHPRPGERVTLEPLSMRIYLEQKPAR</sequence>
<name>A0A2A9D0Q2_9MICO</name>
<dbReference type="InterPro" id="IPR044505">
    <property type="entry name" value="GlgX_Isoamylase_N_E_set"/>
</dbReference>
<dbReference type="PANTHER" id="PTHR43002">
    <property type="entry name" value="GLYCOGEN DEBRANCHING ENZYME"/>
    <property type="match status" value="1"/>
</dbReference>
<evidence type="ECO:0000256" key="3">
    <source>
        <dbReference type="ARBA" id="ARBA00023295"/>
    </source>
</evidence>
<feature type="domain" description="Glycosyl hydrolase family 13 catalytic" evidence="5">
    <location>
        <begin position="187"/>
        <end position="610"/>
    </location>
</feature>
<evidence type="ECO:0000259" key="5">
    <source>
        <dbReference type="SMART" id="SM00642"/>
    </source>
</evidence>
<feature type="region of interest" description="Disordered" evidence="4">
    <location>
        <begin position="513"/>
        <end position="543"/>
    </location>
</feature>
<accession>A0A2A9D0Q2</accession>
<organism evidence="6 7">
    <name type="scientific">Serinibacter salmoneus</name>
    <dbReference type="NCBI Taxonomy" id="556530"/>
    <lineage>
        <taxon>Bacteria</taxon>
        <taxon>Bacillati</taxon>
        <taxon>Actinomycetota</taxon>
        <taxon>Actinomycetes</taxon>
        <taxon>Micrococcales</taxon>
        <taxon>Beutenbergiaceae</taxon>
        <taxon>Serinibacter</taxon>
    </lineage>
</organism>
<dbReference type="InterPro" id="IPR004193">
    <property type="entry name" value="Glyco_hydro_13_N"/>
</dbReference>
<evidence type="ECO:0000313" key="6">
    <source>
        <dbReference type="EMBL" id="PFG20267.1"/>
    </source>
</evidence>
<dbReference type="Gene3D" id="2.60.40.10">
    <property type="entry name" value="Immunoglobulins"/>
    <property type="match status" value="1"/>
</dbReference>
<reference evidence="6 7" key="1">
    <citation type="submission" date="2017-10" db="EMBL/GenBank/DDBJ databases">
        <title>Sequencing the genomes of 1000 actinobacteria strains.</title>
        <authorList>
            <person name="Klenk H.-P."/>
        </authorList>
    </citation>
    <scope>NUCLEOTIDE SEQUENCE [LARGE SCALE GENOMIC DNA]</scope>
    <source>
        <strain evidence="6 7">DSM 21801</strain>
    </source>
</reference>
<keyword evidence="7" id="KW-1185">Reference proteome</keyword>
<dbReference type="GO" id="GO:0004135">
    <property type="term" value="F:amylo-alpha-1,6-glucosidase activity"/>
    <property type="evidence" value="ECO:0007669"/>
    <property type="project" value="InterPro"/>
</dbReference>
<dbReference type="InterPro" id="IPR011837">
    <property type="entry name" value="Glycogen_debranch_GlgX"/>
</dbReference>
<dbReference type="AlphaFoldDB" id="A0A2A9D0Q2"/>
<comment type="similarity">
    <text evidence="1">Belongs to the glycosyl hydrolase 13 family.</text>
</comment>
<dbReference type="GO" id="GO:0005980">
    <property type="term" value="P:glycogen catabolic process"/>
    <property type="evidence" value="ECO:0007669"/>
    <property type="project" value="InterPro"/>
</dbReference>
<dbReference type="EMBL" id="PDJD01000001">
    <property type="protein sequence ID" value="PFG20267.1"/>
    <property type="molecule type" value="Genomic_DNA"/>
</dbReference>
<dbReference type="Proteomes" id="UP000224915">
    <property type="component" value="Unassembled WGS sequence"/>
</dbReference>
<dbReference type="Pfam" id="PF02922">
    <property type="entry name" value="CBM_48"/>
    <property type="match status" value="1"/>
</dbReference>
<dbReference type="SMART" id="SM00642">
    <property type="entry name" value="Aamy"/>
    <property type="match status" value="1"/>
</dbReference>
<dbReference type="InterPro" id="IPR013783">
    <property type="entry name" value="Ig-like_fold"/>
</dbReference>
<evidence type="ECO:0000256" key="1">
    <source>
        <dbReference type="ARBA" id="ARBA00008061"/>
    </source>
</evidence>
<dbReference type="InterPro" id="IPR013780">
    <property type="entry name" value="Glyco_hydro_b"/>
</dbReference>